<sequence>MQNSKINVAWHTNSSSSLKNTVGFVEFLETIENNNFQVRIETHHKGISNSIKVPSLSVQRTDLCAYISTDLLFVPLVRQVFDLGKCPIAKGKHIIYKDTLVSKYRPYIPFGCWILITRITKRDIPFTCFNITLQSLPSLKSEPYQCI</sequence>
<name>A0A2S2NUC0_SCHGA</name>
<dbReference type="InterPro" id="IPR003172">
    <property type="entry name" value="ML_dom"/>
</dbReference>
<feature type="domain" description="MD-2-related lipid-recognition" evidence="1">
    <location>
        <begin position="35"/>
        <end position="134"/>
    </location>
</feature>
<dbReference type="Pfam" id="PF02221">
    <property type="entry name" value="E1_DerP2_DerF2"/>
    <property type="match status" value="1"/>
</dbReference>
<dbReference type="AlphaFoldDB" id="A0A2S2NUC0"/>
<accession>A0A2S2NUC0</accession>
<dbReference type="EMBL" id="GGMR01008039">
    <property type="protein sequence ID" value="MBY20658.1"/>
    <property type="molecule type" value="Transcribed_RNA"/>
</dbReference>
<evidence type="ECO:0000259" key="1">
    <source>
        <dbReference type="Pfam" id="PF02221"/>
    </source>
</evidence>
<organism evidence="2">
    <name type="scientific">Schizaphis graminum</name>
    <name type="common">Green bug aphid</name>
    <dbReference type="NCBI Taxonomy" id="13262"/>
    <lineage>
        <taxon>Eukaryota</taxon>
        <taxon>Metazoa</taxon>
        <taxon>Ecdysozoa</taxon>
        <taxon>Arthropoda</taxon>
        <taxon>Hexapoda</taxon>
        <taxon>Insecta</taxon>
        <taxon>Pterygota</taxon>
        <taxon>Neoptera</taxon>
        <taxon>Paraneoptera</taxon>
        <taxon>Hemiptera</taxon>
        <taxon>Sternorrhyncha</taxon>
        <taxon>Aphidomorpha</taxon>
        <taxon>Aphidoidea</taxon>
        <taxon>Aphididae</taxon>
        <taxon>Aphidini</taxon>
        <taxon>Schizaphis</taxon>
    </lineage>
</organism>
<evidence type="ECO:0000313" key="2">
    <source>
        <dbReference type="EMBL" id="MBY20658.1"/>
    </source>
</evidence>
<proteinExistence type="predicted"/>
<gene>
    <name evidence="2" type="ORF">g.15912</name>
</gene>
<protein>
    <recommendedName>
        <fullName evidence="1">MD-2-related lipid-recognition domain-containing protein</fullName>
    </recommendedName>
</protein>
<reference evidence="2" key="1">
    <citation type="submission" date="2018-04" db="EMBL/GenBank/DDBJ databases">
        <title>Transcriptome of Schizaphis graminum biotype I.</title>
        <authorList>
            <person name="Scully E.D."/>
            <person name="Geib S.M."/>
            <person name="Palmer N.A."/>
            <person name="Koch K."/>
            <person name="Bradshaw J."/>
            <person name="Heng-Moss T."/>
            <person name="Sarath G."/>
        </authorList>
    </citation>
    <scope>NUCLEOTIDE SEQUENCE</scope>
</reference>